<dbReference type="Proteomes" id="UP000800092">
    <property type="component" value="Unassembled WGS sequence"/>
</dbReference>
<sequence>MFALLALKQIPLFNQGLPLLHDFQNTSFTLRLDCDSQHCTSPSHSLTIQCHSRSKVIARYEKN</sequence>
<protein>
    <submittedName>
        <fullName evidence="1">Uncharacterized protein</fullName>
    </submittedName>
</protein>
<evidence type="ECO:0000313" key="1">
    <source>
        <dbReference type="EMBL" id="KAF2239501.1"/>
    </source>
</evidence>
<reference evidence="1" key="1">
    <citation type="journal article" date="2020" name="Stud. Mycol.">
        <title>101 Dothideomycetes genomes: a test case for predicting lifestyles and emergence of pathogens.</title>
        <authorList>
            <person name="Haridas S."/>
            <person name="Albert R."/>
            <person name="Binder M."/>
            <person name="Bloem J."/>
            <person name="Labutti K."/>
            <person name="Salamov A."/>
            <person name="Andreopoulos B."/>
            <person name="Baker S."/>
            <person name="Barry K."/>
            <person name="Bills G."/>
            <person name="Bluhm B."/>
            <person name="Cannon C."/>
            <person name="Castanera R."/>
            <person name="Culley D."/>
            <person name="Daum C."/>
            <person name="Ezra D."/>
            <person name="Gonzalez J."/>
            <person name="Henrissat B."/>
            <person name="Kuo A."/>
            <person name="Liang C."/>
            <person name="Lipzen A."/>
            <person name="Lutzoni F."/>
            <person name="Magnuson J."/>
            <person name="Mondo S."/>
            <person name="Nolan M."/>
            <person name="Ohm R."/>
            <person name="Pangilinan J."/>
            <person name="Park H.-J."/>
            <person name="Ramirez L."/>
            <person name="Alfaro M."/>
            <person name="Sun H."/>
            <person name="Tritt A."/>
            <person name="Yoshinaga Y."/>
            <person name="Zwiers L.-H."/>
            <person name="Turgeon B."/>
            <person name="Goodwin S."/>
            <person name="Spatafora J."/>
            <person name="Crous P."/>
            <person name="Grigoriev I."/>
        </authorList>
    </citation>
    <scope>NUCLEOTIDE SEQUENCE</scope>
    <source>
        <strain evidence="1">Tuck. ex Michener</strain>
    </source>
</reference>
<evidence type="ECO:0000313" key="2">
    <source>
        <dbReference type="Proteomes" id="UP000800092"/>
    </source>
</evidence>
<organism evidence="1 2">
    <name type="scientific">Viridothelium virens</name>
    <name type="common">Speckled blister lichen</name>
    <name type="synonym">Trypethelium virens</name>
    <dbReference type="NCBI Taxonomy" id="1048519"/>
    <lineage>
        <taxon>Eukaryota</taxon>
        <taxon>Fungi</taxon>
        <taxon>Dikarya</taxon>
        <taxon>Ascomycota</taxon>
        <taxon>Pezizomycotina</taxon>
        <taxon>Dothideomycetes</taxon>
        <taxon>Dothideomycetes incertae sedis</taxon>
        <taxon>Trypetheliales</taxon>
        <taxon>Trypetheliaceae</taxon>
        <taxon>Viridothelium</taxon>
    </lineage>
</organism>
<dbReference type="AlphaFoldDB" id="A0A6A6HNC8"/>
<proteinExistence type="predicted"/>
<accession>A0A6A6HNC8</accession>
<name>A0A6A6HNC8_VIRVR</name>
<keyword evidence="2" id="KW-1185">Reference proteome</keyword>
<dbReference type="EMBL" id="ML991772">
    <property type="protein sequence ID" value="KAF2239501.1"/>
    <property type="molecule type" value="Genomic_DNA"/>
</dbReference>
<gene>
    <name evidence="1" type="ORF">EV356DRAFT_499655</name>
</gene>